<dbReference type="SUPFAM" id="SSF53383">
    <property type="entry name" value="PLP-dependent transferases"/>
    <property type="match status" value="1"/>
</dbReference>
<evidence type="ECO:0000256" key="5">
    <source>
        <dbReference type="RuleBase" id="RU004508"/>
    </source>
</evidence>
<evidence type="ECO:0000256" key="1">
    <source>
        <dbReference type="ARBA" id="ARBA00022898"/>
    </source>
</evidence>
<dbReference type="Gene3D" id="3.40.640.10">
    <property type="entry name" value="Type I PLP-dependent aspartate aminotransferase-like (Major domain)"/>
    <property type="match status" value="1"/>
</dbReference>
<comment type="similarity">
    <text evidence="2 5">Belongs to the DegT/DnrJ/EryC1 family.</text>
</comment>
<dbReference type="InterPro" id="IPR000653">
    <property type="entry name" value="DegT/StrS_aminotransferase"/>
</dbReference>
<proteinExistence type="inferred from homology"/>
<dbReference type="PANTHER" id="PTHR30244:SF36">
    <property type="entry name" value="3-OXO-GLUCOSE-6-PHOSPHATE:GLUTAMATE AMINOTRANSFERASE"/>
    <property type="match status" value="1"/>
</dbReference>
<reference evidence="6 7" key="1">
    <citation type="submission" date="2018-10" db="EMBL/GenBank/DDBJ databases">
        <title>Genomic Encyclopedia of Archaeal and Bacterial Type Strains, Phase II (KMG-II): from individual species to whole genera.</title>
        <authorList>
            <person name="Goeker M."/>
        </authorList>
    </citation>
    <scope>NUCLEOTIDE SEQUENCE [LARGE SCALE GENOMIC DNA]</scope>
    <source>
        <strain evidence="6 7">VM1</strain>
    </source>
</reference>
<dbReference type="Pfam" id="PF01041">
    <property type="entry name" value="DegT_DnrJ_EryC1"/>
    <property type="match status" value="1"/>
</dbReference>
<protein>
    <submittedName>
        <fullName evidence="6">dTDP-4-amino-4,6-dideoxygalactose transaminase</fullName>
    </submittedName>
</protein>
<feature type="modified residue" description="N6-(pyridoxal phosphate)lysine" evidence="4">
    <location>
        <position position="181"/>
    </location>
</feature>
<dbReference type="Gene3D" id="3.90.1150.10">
    <property type="entry name" value="Aspartate Aminotransferase, domain 1"/>
    <property type="match status" value="1"/>
</dbReference>
<evidence type="ECO:0000256" key="4">
    <source>
        <dbReference type="PIRSR" id="PIRSR000390-2"/>
    </source>
</evidence>
<gene>
    <name evidence="6" type="ORF">CLV39_0718</name>
</gene>
<evidence type="ECO:0000256" key="3">
    <source>
        <dbReference type="PIRSR" id="PIRSR000390-1"/>
    </source>
</evidence>
<comment type="caution">
    <text evidence="6">The sequence shown here is derived from an EMBL/GenBank/DDBJ whole genome shotgun (WGS) entry which is preliminary data.</text>
</comment>
<feature type="active site" description="Proton acceptor" evidence="3">
    <location>
        <position position="181"/>
    </location>
</feature>
<dbReference type="PIRSF" id="PIRSF000390">
    <property type="entry name" value="PLP_StrS"/>
    <property type="match status" value="1"/>
</dbReference>
<sequence>MIPIIKPDFGKEEEQTVNEIIKSGHITRGKWTLKFKEEFAKYLNIGFCHTVCSGTAALYIALKAIGIDNKEDKVIVPAMSFMATIDAVLLAGGTPIVVDINESYTMDTEQLIEAVEKYKPKAVIPVHLFGQTADMDKINEICKANNIIVLEDAAQAHGATYKGKKAGNLGDLAAFSFYASKNLAMGEGGAIVTNDYKIDEKISNWIEFGNHPALNLRITEFQAGIGYWQLKKLEDNNEKRRKIAEIYNKEFENLPGLILPKEYPDRKHVYHIYALRHPKRDEIVERLIENGVGARVYYEYTLDKLRNAECLDCEFAHLLTKEIFAIPIFPALKDKEIDFIVETVKKVVKEVS</sequence>
<dbReference type="GO" id="GO:0030170">
    <property type="term" value="F:pyridoxal phosphate binding"/>
    <property type="evidence" value="ECO:0007669"/>
    <property type="project" value="TreeGrafter"/>
</dbReference>
<evidence type="ECO:0000313" key="7">
    <source>
        <dbReference type="Proteomes" id="UP000280842"/>
    </source>
</evidence>
<dbReference type="InterPro" id="IPR015421">
    <property type="entry name" value="PyrdxlP-dep_Trfase_major"/>
</dbReference>
<dbReference type="AlphaFoldDB" id="A0A3M0BRD3"/>
<organism evidence="6 7">
    <name type="scientific">Hydrogenothermus marinus</name>
    <dbReference type="NCBI Taxonomy" id="133270"/>
    <lineage>
        <taxon>Bacteria</taxon>
        <taxon>Pseudomonadati</taxon>
        <taxon>Aquificota</taxon>
        <taxon>Aquificia</taxon>
        <taxon>Aquificales</taxon>
        <taxon>Hydrogenothermaceae</taxon>
        <taxon>Hydrogenothermus</taxon>
    </lineage>
</organism>
<accession>A0A3M0BRD3</accession>
<dbReference type="GO" id="GO:0000271">
    <property type="term" value="P:polysaccharide biosynthetic process"/>
    <property type="evidence" value="ECO:0007669"/>
    <property type="project" value="TreeGrafter"/>
</dbReference>
<keyword evidence="7" id="KW-1185">Reference proteome</keyword>
<dbReference type="EMBL" id="REFO01000011">
    <property type="protein sequence ID" value="RMA97065.1"/>
    <property type="molecule type" value="Genomic_DNA"/>
</dbReference>
<dbReference type="OrthoDB" id="9810913at2"/>
<dbReference type="CDD" id="cd00616">
    <property type="entry name" value="AHBA_syn"/>
    <property type="match status" value="1"/>
</dbReference>
<dbReference type="PANTHER" id="PTHR30244">
    <property type="entry name" value="TRANSAMINASE"/>
    <property type="match status" value="1"/>
</dbReference>
<evidence type="ECO:0000256" key="2">
    <source>
        <dbReference type="ARBA" id="ARBA00037999"/>
    </source>
</evidence>
<dbReference type="InterPro" id="IPR015422">
    <property type="entry name" value="PyrdxlP-dep_Trfase_small"/>
</dbReference>
<dbReference type="Proteomes" id="UP000280842">
    <property type="component" value="Unassembled WGS sequence"/>
</dbReference>
<dbReference type="RefSeq" id="WP_121922858.1">
    <property type="nucleotide sequence ID" value="NZ_REFO01000011.1"/>
</dbReference>
<dbReference type="InterPro" id="IPR015424">
    <property type="entry name" value="PyrdxlP-dep_Trfase"/>
</dbReference>
<dbReference type="GO" id="GO:0008483">
    <property type="term" value="F:transaminase activity"/>
    <property type="evidence" value="ECO:0007669"/>
    <property type="project" value="TreeGrafter"/>
</dbReference>
<name>A0A3M0BRD3_9AQUI</name>
<keyword evidence="1 4" id="KW-0663">Pyridoxal phosphate</keyword>
<evidence type="ECO:0000313" key="6">
    <source>
        <dbReference type="EMBL" id="RMA97065.1"/>
    </source>
</evidence>